<evidence type="ECO:0000313" key="12">
    <source>
        <dbReference type="Proteomes" id="UP001501480"/>
    </source>
</evidence>
<feature type="domain" description="ACT" evidence="10">
    <location>
        <begin position="326"/>
        <end position="398"/>
    </location>
</feature>
<comment type="cofactor">
    <cofactor evidence="1">
        <name>pyridoxal 5'-phosphate</name>
        <dbReference type="ChEBI" id="CHEBI:597326"/>
    </cofactor>
</comment>
<evidence type="ECO:0000256" key="9">
    <source>
        <dbReference type="ARBA" id="ARBA00023239"/>
    </source>
</evidence>
<dbReference type="InterPro" id="IPR002912">
    <property type="entry name" value="ACT_dom"/>
</dbReference>
<comment type="subunit">
    <text evidence="4">In the native structure, TdcB is in a dimeric form, whereas in the TdcB-AMP complex, it exists in a tetrameric form (dimer of dimers).</text>
</comment>
<evidence type="ECO:0000256" key="4">
    <source>
        <dbReference type="ARBA" id="ARBA00011447"/>
    </source>
</evidence>
<keyword evidence="12" id="KW-1185">Reference proteome</keyword>
<name>A0ABP5HNV3_9ACTN</name>
<evidence type="ECO:0000256" key="8">
    <source>
        <dbReference type="ARBA" id="ARBA00022898"/>
    </source>
</evidence>
<dbReference type="Pfam" id="PF00291">
    <property type="entry name" value="PALP"/>
    <property type="match status" value="1"/>
</dbReference>
<sequence>MRIALREVEQARTLLDAVVEETPLAHSRWLTSRVGGPVYLKCENLQRTGSFKIRGAYVRIARLSAAQRARGVVAASAGNHAQGVALAAQLLGCRATIVMPEGAALPKVQATRGYGADIEFHGSGVTEALVRAQEISASTGAELIHPFDHRDILVGQGTVGLEIVEQLPDLATIVVPLGGGGLAAGIALLRERRPDVRIVGVQAEDAAAYPGSLAEGRPVRGAMGPTMADGIAVAEPGLIPFEVIAAELDDVVTVSEDSMSQALIGLLERAKMLVEPSGAAGVAALLDRPDAFRSPVVTVLSGGNVDPLVLLDVIRHGLSAAGRFMHLRVRFSDSPGELMRLLSVLADLGVNVLEVAHDRSADALGVREVEVAIEGATRGPDHRADVLTRLRELGYRFS</sequence>
<protein>
    <recommendedName>
        <fullName evidence="6">L-threonine dehydratase catabolic TdcB</fullName>
        <ecNumber evidence="5">4.3.1.19</ecNumber>
    </recommendedName>
</protein>
<evidence type="ECO:0000256" key="5">
    <source>
        <dbReference type="ARBA" id="ARBA00012096"/>
    </source>
</evidence>
<dbReference type="PROSITE" id="PS00165">
    <property type="entry name" value="DEHYDRATASE_SER_THR"/>
    <property type="match status" value="1"/>
</dbReference>
<evidence type="ECO:0000256" key="1">
    <source>
        <dbReference type="ARBA" id="ARBA00001933"/>
    </source>
</evidence>
<dbReference type="EMBL" id="BAAAPY010000010">
    <property type="protein sequence ID" value="GAA2083302.1"/>
    <property type="molecule type" value="Genomic_DNA"/>
</dbReference>
<evidence type="ECO:0000256" key="6">
    <source>
        <dbReference type="ARBA" id="ARBA00022248"/>
    </source>
</evidence>
<organism evidence="11 12">
    <name type="scientific">Aeromicrobium halocynthiae</name>
    <dbReference type="NCBI Taxonomy" id="560557"/>
    <lineage>
        <taxon>Bacteria</taxon>
        <taxon>Bacillati</taxon>
        <taxon>Actinomycetota</taxon>
        <taxon>Actinomycetes</taxon>
        <taxon>Propionibacteriales</taxon>
        <taxon>Nocardioidaceae</taxon>
        <taxon>Aeromicrobium</taxon>
    </lineage>
</organism>
<keyword evidence="7" id="KW-0021">Allosteric enzyme</keyword>
<accession>A0ABP5HNV3</accession>
<dbReference type="InterPro" id="IPR005789">
    <property type="entry name" value="Thr_deHydtase_catblc"/>
</dbReference>
<dbReference type="PROSITE" id="PS51671">
    <property type="entry name" value="ACT"/>
    <property type="match status" value="1"/>
</dbReference>
<evidence type="ECO:0000259" key="10">
    <source>
        <dbReference type="PROSITE" id="PS51671"/>
    </source>
</evidence>
<dbReference type="Gene3D" id="3.40.50.1100">
    <property type="match status" value="2"/>
</dbReference>
<dbReference type="PANTHER" id="PTHR48078:SF6">
    <property type="entry name" value="L-THREONINE DEHYDRATASE CATABOLIC TDCB"/>
    <property type="match status" value="1"/>
</dbReference>
<comment type="pathway">
    <text evidence="2">Amino-acid degradation; L-threonine degradation via propanoate pathway; propanoate from L-threonine: step 1/4.</text>
</comment>
<proteinExistence type="inferred from homology"/>
<keyword evidence="8" id="KW-0663">Pyridoxal phosphate</keyword>
<dbReference type="CDD" id="cd01562">
    <property type="entry name" value="Thr-dehyd"/>
    <property type="match status" value="1"/>
</dbReference>
<dbReference type="SUPFAM" id="SSF53686">
    <property type="entry name" value="Tryptophan synthase beta subunit-like PLP-dependent enzymes"/>
    <property type="match status" value="1"/>
</dbReference>
<dbReference type="Proteomes" id="UP001501480">
    <property type="component" value="Unassembled WGS sequence"/>
</dbReference>
<dbReference type="EC" id="4.3.1.19" evidence="5"/>
<dbReference type="InterPro" id="IPR044561">
    <property type="entry name" value="ACT_ThrD-II-like"/>
</dbReference>
<dbReference type="RefSeq" id="WP_344329406.1">
    <property type="nucleotide sequence ID" value="NZ_BAAAPY010000010.1"/>
</dbReference>
<evidence type="ECO:0000256" key="3">
    <source>
        <dbReference type="ARBA" id="ARBA00010869"/>
    </source>
</evidence>
<evidence type="ECO:0000256" key="7">
    <source>
        <dbReference type="ARBA" id="ARBA00022533"/>
    </source>
</evidence>
<dbReference type="CDD" id="cd04886">
    <property type="entry name" value="ACT_ThrD-II-like"/>
    <property type="match status" value="1"/>
</dbReference>
<reference evidence="12" key="1">
    <citation type="journal article" date="2019" name="Int. J. Syst. Evol. Microbiol.">
        <title>The Global Catalogue of Microorganisms (GCM) 10K type strain sequencing project: providing services to taxonomists for standard genome sequencing and annotation.</title>
        <authorList>
            <consortium name="The Broad Institute Genomics Platform"/>
            <consortium name="The Broad Institute Genome Sequencing Center for Infectious Disease"/>
            <person name="Wu L."/>
            <person name="Ma J."/>
        </authorList>
    </citation>
    <scope>NUCLEOTIDE SEQUENCE [LARGE SCALE GENOMIC DNA]</scope>
    <source>
        <strain evidence="12">JCM 15749</strain>
    </source>
</reference>
<dbReference type="NCBIfam" id="TIGR01127">
    <property type="entry name" value="ilvA_1Cterm"/>
    <property type="match status" value="1"/>
</dbReference>
<dbReference type="PANTHER" id="PTHR48078">
    <property type="entry name" value="THREONINE DEHYDRATASE, MITOCHONDRIAL-RELATED"/>
    <property type="match status" value="1"/>
</dbReference>
<gene>
    <name evidence="11" type="primary">ilvA</name>
    <name evidence="11" type="ORF">GCM10009821_25480</name>
</gene>
<dbReference type="InterPro" id="IPR050147">
    <property type="entry name" value="Ser/Thr_Dehydratase"/>
</dbReference>
<dbReference type="InterPro" id="IPR036052">
    <property type="entry name" value="TrpB-like_PALP_sf"/>
</dbReference>
<evidence type="ECO:0000256" key="2">
    <source>
        <dbReference type="ARBA" id="ARBA00004958"/>
    </source>
</evidence>
<comment type="similarity">
    <text evidence="3">Belongs to the serine/threonine dehydratase family.</text>
</comment>
<comment type="caution">
    <text evidence="11">The sequence shown here is derived from an EMBL/GenBank/DDBJ whole genome shotgun (WGS) entry which is preliminary data.</text>
</comment>
<dbReference type="InterPro" id="IPR000634">
    <property type="entry name" value="Ser/Thr_deHydtase_PyrdxlP-BS"/>
</dbReference>
<evidence type="ECO:0000313" key="11">
    <source>
        <dbReference type="EMBL" id="GAA2083302.1"/>
    </source>
</evidence>
<keyword evidence="9" id="KW-0456">Lyase</keyword>
<dbReference type="InterPro" id="IPR001926">
    <property type="entry name" value="TrpB-like_PALP"/>
</dbReference>